<evidence type="ECO:0000313" key="1">
    <source>
        <dbReference type="EMBL" id="CAI9727362.1"/>
    </source>
</evidence>
<name>A0AA36B5J9_OCTVU</name>
<sequence length="103" mass="11938">MDNRYHVSKAVKKFEQKLNMYKREAMLFVMLMLLLLVNPVKLSVLSSAKCPIPMSECLNDPGCLKEWYHCNCNPTGTLSLNEFCICNQYYSPALRIVLFVNRN</sequence>
<keyword evidence="2" id="KW-1185">Reference proteome</keyword>
<dbReference type="Proteomes" id="UP001162480">
    <property type="component" value="Chromosome 8"/>
</dbReference>
<dbReference type="AlphaFoldDB" id="A0AA36B5J9"/>
<accession>A0AA36B5J9</accession>
<organism evidence="1 2">
    <name type="scientific">Octopus vulgaris</name>
    <name type="common">Common octopus</name>
    <dbReference type="NCBI Taxonomy" id="6645"/>
    <lineage>
        <taxon>Eukaryota</taxon>
        <taxon>Metazoa</taxon>
        <taxon>Spiralia</taxon>
        <taxon>Lophotrochozoa</taxon>
        <taxon>Mollusca</taxon>
        <taxon>Cephalopoda</taxon>
        <taxon>Coleoidea</taxon>
        <taxon>Octopodiformes</taxon>
        <taxon>Octopoda</taxon>
        <taxon>Incirrata</taxon>
        <taxon>Octopodidae</taxon>
        <taxon>Octopus</taxon>
    </lineage>
</organism>
<reference evidence="1" key="1">
    <citation type="submission" date="2023-08" db="EMBL/GenBank/DDBJ databases">
        <authorList>
            <person name="Alioto T."/>
            <person name="Alioto T."/>
            <person name="Gomez Garrido J."/>
        </authorList>
    </citation>
    <scope>NUCLEOTIDE SEQUENCE</scope>
</reference>
<proteinExistence type="predicted"/>
<dbReference type="EMBL" id="OX597821">
    <property type="protein sequence ID" value="CAI9727362.1"/>
    <property type="molecule type" value="Genomic_DNA"/>
</dbReference>
<gene>
    <name evidence="1" type="ORF">OCTVUL_1B029272</name>
</gene>
<protein>
    <submittedName>
        <fullName evidence="1">Uncharacterized protein</fullName>
    </submittedName>
</protein>
<evidence type="ECO:0000313" key="2">
    <source>
        <dbReference type="Proteomes" id="UP001162480"/>
    </source>
</evidence>